<evidence type="ECO:0000313" key="1">
    <source>
        <dbReference type="EMBL" id="SVA46175.1"/>
    </source>
</evidence>
<gene>
    <name evidence="1" type="ORF">METZ01_LOCUS99029</name>
</gene>
<proteinExistence type="predicted"/>
<protein>
    <submittedName>
        <fullName evidence="1">Uncharacterized protein</fullName>
    </submittedName>
</protein>
<feature type="non-terminal residue" evidence="1">
    <location>
        <position position="286"/>
    </location>
</feature>
<dbReference type="AlphaFoldDB" id="A0A381W0W3"/>
<accession>A0A381W0W3</accession>
<reference evidence="1" key="1">
    <citation type="submission" date="2018-05" db="EMBL/GenBank/DDBJ databases">
        <authorList>
            <person name="Lanie J.A."/>
            <person name="Ng W.-L."/>
            <person name="Kazmierczak K.M."/>
            <person name="Andrzejewski T.M."/>
            <person name="Davidsen T.M."/>
            <person name="Wayne K.J."/>
            <person name="Tettelin H."/>
            <person name="Glass J.I."/>
            <person name="Rusch D."/>
            <person name="Podicherti R."/>
            <person name="Tsui H.-C.T."/>
            <person name="Winkler M.E."/>
        </authorList>
    </citation>
    <scope>NUCLEOTIDE SEQUENCE</scope>
</reference>
<sequence length="286" mass="33220">MYTRYNYHAILSLSFLLTFCGTETAQPISKIKSTEEDQTIIEVYNNEINNQIRREKFNLIIPYAMRKNNIDMWIHIMRDAISDLNVQKDNPTYENDLFGVEDLGSSSGVFVFTDRGGDRIERAVIGRRWGATQRQRTEDKSHLIEKLGVYDIIHDPIFVAEPLASPKTEYDFRFKGLKKFVEARDPKQIAVNFRDELGPWETTRMVRDGISYTDYRILVKELGEKYASRLVSSEYVIMDYCISPVPSEVELLKKMRKDELKLVKKSFAEIKPGITRTDELGETGDY</sequence>
<organism evidence="1">
    <name type="scientific">marine metagenome</name>
    <dbReference type="NCBI Taxonomy" id="408172"/>
    <lineage>
        <taxon>unclassified sequences</taxon>
        <taxon>metagenomes</taxon>
        <taxon>ecological metagenomes</taxon>
    </lineage>
</organism>
<dbReference type="EMBL" id="UINC01010377">
    <property type="protein sequence ID" value="SVA46175.1"/>
    <property type="molecule type" value="Genomic_DNA"/>
</dbReference>
<name>A0A381W0W3_9ZZZZ</name>